<dbReference type="Pfam" id="PF00656">
    <property type="entry name" value="Peptidase_C14"/>
    <property type="match status" value="1"/>
</dbReference>
<sequence length="832" mass="89460">MGLDRRTFLQRAGLALVSLGISETVLSLLGDKSLALPLFDRYFQALAQSGGRKLALLVGINQYPRGTALGGCVTDVELQRELLIHRFGFNASDILTLTDIQATRENIETAFIEHLTEQAKAGDVVVFHFSGYGSRVKMASPRYEVRGERQEEESGLPVAYEVNSLVPVDSLLATKGVATANDLLEETLVLLLRSLATDHVTTVLDTSHNETESVLQGNLRVRSCPNPPADSPSPAELAFQEQLLSRLNTSWKQLKKPKSQNQQPGIVLAAAGPSQPAAEAQWNGFSAGLFTYALTQYLWQAAPATTVQISLSRAAGMVNQLVGKEQQPQLITQERIHQPLLAYYLPPDPSIGADGVVTAVEESGRSVQLWLAGLPATVLEYYGANSLFTLSRQNAIASLPSEAEDNKEQGNFTPLASAKPPQLLVRSKEGLTARARIISQSIADNSQLQVGQLVQEAVRVLPRNLGLTIALDATLERIERVDATSAFANVPSVSSVVVVGEQPADYLFGKVTSSQDTDSDPTPTDGDDSSIRAEGYGLFSLAHNPIQNTTGEAGEAVKSAVNRLIPKLKTLLAAKLLRLTANEGSSRLGIRASIEMIAPEQVVVMQQQTLRAVSSPKQCPPLCDSPKAGEGKGLRALVDKKTAPDLATPWAEGSVPTLPIGSRIQYRLENYSEYPVYFMLIGLDTSSSAIALYKIQSFQEAQFSENKPPLKNAVIAPGETLVLPQSSADTDWVVPGPAGLAEIQLICSRAPFTKAVVALEAAKRPKGEGDRIGDLYNPLEVVQAVLQDLHKASAMQMATTSSYAPDSISSVSDTYALDVNAWATLSFIYQVA</sequence>
<dbReference type="Gene3D" id="3.40.50.1460">
    <property type="match status" value="1"/>
</dbReference>
<dbReference type="PANTHER" id="PTHR48104">
    <property type="entry name" value="METACASPASE-4"/>
    <property type="match status" value="1"/>
</dbReference>
<organism evidence="4 5">
    <name type="scientific">Symplocastrum torsivum CPER-KK1</name>
    <dbReference type="NCBI Taxonomy" id="450513"/>
    <lineage>
        <taxon>Bacteria</taxon>
        <taxon>Bacillati</taxon>
        <taxon>Cyanobacteriota</taxon>
        <taxon>Cyanophyceae</taxon>
        <taxon>Oscillatoriophycideae</taxon>
        <taxon>Oscillatoriales</taxon>
        <taxon>Microcoleaceae</taxon>
        <taxon>Symplocastrum</taxon>
    </lineage>
</organism>
<feature type="domain" description="DUF4384" evidence="3">
    <location>
        <begin position="658"/>
        <end position="751"/>
    </location>
</feature>
<dbReference type="PANTHER" id="PTHR48104:SF30">
    <property type="entry name" value="METACASPASE-1"/>
    <property type="match status" value="1"/>
</dbReference>
<dbReference type="InterPro" id="IPR025493">
    <property type="entry name" value="DUF4384"/>
</dbReference>
<reference evidence="4" key="1">
    <citation type="submission" date="2021-05" db="EMBL/GenBank/DDBJ databases">
        <authorList>
            <person name="Pietrasiak N."/>
            <person name="Ward R."/>
            <person name="Stajich J.E."/>
            <person name="Kurbessoian T."/>
        </authorList>
    </citation>
    <scope>NUCLEOTIDE SEQUENCE</scope>
    <source>
        <strain evidence="4">CPER-KK1</strain>
    </source>
</reference>
<feature type="region of interest" description="Disordered" evidence="1">
    <location>
        <begin position="510"/>
        <end position="530"/>
    </location>
</feature>
<dbReference type="InterPro" id="IPR011600">
    <property type="entry name" value="Pept_C14_caspase"/>
</dbReference>
<dbReference type="Pfam" id="PF14326">
    <property type="entry name" value="DUF4384"/>
    <property type="match status" value="1"/>
</dbReference>
<name>A0A951UB95_9CYAN</name>
<accession>A0A951UB95</accession>
<feature type="domain" description="Peptidase C14 caspase" evidence="2">
    <location>
        <begin position="52"/>
        <end position="331"/>
    </location>
</feature>
<evidence type="ECO:0000259" key="3">
    <source>
        <dbReference type="Pfam" id="PF14326"/>
    </source>
</evidence>
<dbReference type="InterPro" id="IPR011189">
    <property type="entry name" value="UCP_caspase_lke"/>
</dbReference>
<reference evidence="4" key="2">
    <citation type="journal article" date="2022" name="Microbiol. Resour. Announc.">
        <title>Metagenome Sequencing to Explore Phylogenomics of Terrestrial Cyanobacteria.</title>
        <authorList>
            <person name="Ward R.D."/>
            <person name="Stajich J.E."/>
            <person name="Johansen J.R."/>
            <person name="Huntemann M."/>
            <person name="Clum A."/>
            <person name="Foster B."/>
            <person name="Foster B."/>
            <person name="Roux S."/>
            <person name="Palaniappan K."/>
            <person name="Varghese N."/>
            <person name="Mukherjee S."/>
            <person name="Reddy T.B.K."/>
            <person name="Daum C."/>
            <person name="Copeland A."/>
            <person name="Chen I.A."/>
            <person name="Ivanova N.N."/>
            <person name="Kyrpides N.C."/>
            <person name="Shapiro N."/>
            <person name="Eloe-Fadrosh E.A."/>
            <person name="Pietrasiak N."/>
        </authorList>
    </citation>
    <scope>NUCLEOTIDE SEQUENCE</scope>
    <source>
        <strain evidence="4">CPER-KK1</strain>
    </source>
</reference>
<evidence type="ECO:0000313" key="4">
    <source>
        <dbReference type="EMBL" id="MBW4546870.1"/>
    </source>
</evidence>
<dbReference type="EMBL" id="JAHHIF010000031">
    <property type="protein sequence ID" value="MBW4546870.1"/>
    <property type="molecule type" value="Genomic_DNA"/>
</dbReference>
<dbReference type="GO" id="GO:0005737">
    <property type="term" value="C:cytoplasm"/>
    <property type="evidence" value="ECO:0007669"/>
    <property type="project" value="TreeGrafter"/>
</dbReference>
<evidence type="ECO:0000313" key="5">
    <source>
        <dbReference type="Proteomes" id="UP000753908"/>
    </source>
</evidence>
<dbReference type="InterPro" id="IPR029030">
    <property type="entry name" value="Caspase-like_dom_sf"/>
</dbReference>
<dbReference type="Proteomes" id="UP000753908">
    <property type="component" value="Unassembled WGS sequence"/>
</dbReference>
<proteinExistence type="predicted"/>
<dbReference type="AlphaFoldDB" id="A0A951UB95"/>
<dbReference type="GO" id="GO:0006508">
    <property type="term" value="P:proteolysis"/>
    <property type="evidence" value="ECO:0007669"/>
    <property type="project" value="InterPro"/>
</dbReference>
<dbReference type="PROSITE" id="PS51318">
    <property type="entry name" value="TAT"/>
    <property type="match status" value="1"/>
</dbReference>
<dbReference type="InterPro" id="IPR050452">
    <property type="entry name" value="Metacaspase"/>
</dbReference>
<dbReference type="PIRSF" id="PIRSF007398">
    <property type="entry name" value="Sll0148_caspase"/>
    <property type="match status" value="1"/>
</dbReference>
<dbReference type="GO" id="GO:0004197">
    <property type="term" value="F:cysteine-type endopeptidase activity"/>
    <property type="evidence" value="ECO:0007669"/>
    <property type="project" value="InterPro"/>
</dbReference>
<protein>
    <submittedName>
        <fullName evidence="4">Caspase family protein</fullName>
    </submittedName>
</protein>
<dbReference type="SUPFAM" id="SSF52129">
    <property type="entry name" value="Caspase-like"/>
    <property type="match status" value="1"/>
</dbReference>
<evidence type="ECO:0000259" key="2">
    <source>
        <dbReference type="Pfam" id="PF00656"/>
    </source>
</evidence>
<gene>
    <name evidence="4" type="ORF">KME25_20865</name>
</gene>
<comment type="caution">
    <text evidence="4">The sequence shown here is derived from an EMBL/GenBank/DDBJ whole genome shotgun (WGS) entry which is preliminary data.</text>
</comment>
<feature type="compositionally biased region" description="Low complexity" evidence="1">
    <location>
        <begin position="512"/>
        <end position="524"/>
    </location>
</feature>
<dbReference type="InterPro" id="IPR006311">
    <property type="entry name" value="TAT_signal"/>
</dbReference>
<evidence type="ECO:0000256" key="1">
    <source>
        <dbReference type="SAM" id="MobiDB-lite"/>
    </source>
</evidence>